<dbReference type="Proteomes" id="UP001218188">
    <property type="component" value="Unassembled WGS sequence"/>
</dbReference>
<comment type="caution">
    <text evidence="2">The sequence shown here is derived from an EMBL/GenBank/DDBJ whole genome shotgun (WGS) entry which is preliminary data.</text>
</comment>
<name>A0AAD6S5F2_9AGAR</name>
<accession>A0AAD6S5F2</accession>
<organism evidence="2 3">
    <name type="scientific">Mycena alexandri</name>
    <dbReference type="NCBI Taxonomy" id="1745969"/>
    <lineage>
        <taxon>Eukaryota</taxon>
        <taxon>Fungi</taxon>
        <taxon>Dikarya</taxon>
        <taxon>Basidiomycota</taxon>
        <taxon>Agaricomycotina</taxon>
        <taxon>Agaricomycetes</taxon>
        <taxon>Agaricomycetidae</taxon>
        <taxon>Agaricales</taxon>
        <taxon>Marasmiineae</taxon>
        <taxon>Mycenaceae</taxon>
        <taxon>Mycena</taxon>
    </lineage>
</organism>
<feature type="region of interest" description="Disordered" evidence="1">
    <location>
        <begin position="72"/>
        <end position="96"/>
    </location>
</feature>
<protein>
    <submittedName>
        <fullName evidence="2">Uncharacterized protein</fullName>
    </submittedName>
</protein>
<evidence type="ECO:0000313" key="3">
    <source>
        <dbReference type="Proteomes" id="UP001218188"/>
    </source>
</evidence>
<keyword evidence="3" id="KW-1185">Reference proteome</keyword>
<dbReference type="EMBL" id="JARJCM010000300">
    <property type="protein sequence ID" value="KAJ7019272.1"/>
    <property type="molecule type" value="Genomic_DNA"/>
</dbReference>
<proteinExistence type="predicted"/>
<evidence type="ECO:0000313" key="2">
    <source>
        <dbReference type="EMBL" id="KAJ7019272.1"/>
    </source>
</evidence>
<sequence length="152" mass="17453">MPQSPALREELQRCWNKVARKAGATRLAFVNEIDLEEICEASDPHLYALNEATASPSGQAYMIECNDASVNEMSSRVPKSRGSASSKNPHSDIQDERTWMGRSRNDWDLHYVKVKAIFHRGMLEVFNIITSSTRRDIRVRVEARQWPRRAHN</sequence>
<dbReference type="AlphaFoldDB" id="A0AAD6S5F2"/>
<reference evidence="2" key="1">
    <citation type="submission" date="2023-03" db="EMBL/GenBank/DDBJ databases">
        <title>Massive genome expansion in bonnet fungi (Mycena s.s.) driven by repeated elements and novel gene families across ecological guilds.</title>
        <authorList>
            <consortium name="Lawrence Berkeley National Laboratory"/>
            <person name="Harder C.B."/>
            <person name="Miyauchi S."/>
            <person name="Viragh M."/>
            <person name="Kuo A."/>
            <person name="Thoen E."/>
            <person name="Andreopoulos B."/>
            <person name="Lu D."/>
            <person name="Skrede I."/>
            <person name="Drula E."/>
            <person name="Henrissat B."/>
            <person name="Morin E."/>
            <person name="Kohler A."/>
            <person name="Barry K."/>
            <person name="LaButti K."/>
            <person name="Morin E."/>
            <person name="Salamov A."/>
            <person name="Lipzen A."/>
            <person name="Mereny Z."/>
            <person name="Hegedus B."/>
            <person name="Baldrian P."/>
            <person name="Stursova M."/>
            <person name="Weitz H."/>
            <person name="Taylor A."/>
            <person name="Grigoriev I.V."/>
            <person name="Nagy L.G."/>
            <person name="Martin F."/>
            <person name="Kauserud H."/>
        </authorList>
    </citation>
    <scope>NUCLEOTIDE SEQUENCE</scope>
    <source>
        <strain evidence="2">CBHHK200</strain>
    </source>
</reference>
<evidence type="ECO:0000256" key="1">
    <source>
        <dbReference type="SAM" id="MobiDB-lite"/>
    </source>
</evidence>
<gene>
    <name evidence="2" type="ORF">C8F04DRAFT_1197867</name>
</gene>